<keyword evidence="3" id="KW-1185">Reference proteome</keyword>
<sequence length="494" mass="56221">MSLPSTSRSSTGGDARWNSAEKLFQERQAAAFRDRVQGKRQENRTQTPTGGDQDDVANSTSSGAVQWARSLVQERFGQDSQDMAMEYRGPEGENVTNNPGMRQEVIEEEEDDQANEGDDELEENPDDLVTVDTLSRTFERFERSLVKIVSKGFEKIATNVSQTLQGRVDEAPRPEVPVVLRPPTTRVGPKLTGFPARRAPDVNEKQRLIREHLTRLCGDGGASFATQEQASAYDAALRTGNAIPSCTAEEFRVCIDGNPKCAFNVSSARIFARSFAEFHHLDLSHSELQDIHNRVLTMFKTLKRTRKAGRLSEDARMRAKRAKRRYSRKYKLFGRRLEACLLHPGLLKHQRMISALGIDGMSSDESDYEEVRDNVPVRTRAPRYYVLRPKWRNPSLSAWLQTFDSVYSINRRIKMKRRGAYPRLRYDNTASVRKSSNPSFVTELPINAYEGDWLNARIDVDFTVKPTAEEYSFTHDDDIVRYIHDQVVNPEHGL</sequence>
<feature type="compositionally biased region" description="Polar residues" evidence="1">
    <location>
        <begin position="1"/>
        <end position="12"/>
    </location>
</feature>
<reference evidence="2" key="1">
    <citation type="submission" date="2022-07" db="EMBL/GenBank/DDBJ databases">
        <title>Genome Sequence of Agrocybe chaxingu.</title>
        <authorList>
            <person name="Buettner E."/>
        </authorList>
    </citation>
    <scope>NUCLEOTIDE SEQUENCE</scope>
    <source>
        <strain evidence="2">MP-N11</strain>
    </source>
</reference>
<evidence type="ECO:0000313" key="3">
    <source>
        <dbReference type="Proteomes" id="UP001148786"/>
    </source>
</evidence>
<dbReference type="EMBL" id="JANKHO010000646">
    <property type="protein sequence ID" value="KAJ3507579.1"/>
    <property type="molecule type" value="Genomic_DNA"/>
</dbReference>
<comment type="caution">
    <text evidence="2">The sequence shown here is derived from an EMBL/GenBank/DDBJ whole genome shotgun (WGS) entry which is preliminary data.</text>
</comment>
<feature type="compositionally biased region" description="Polar residues" evidence="1">
    <location>
        <begin position="44"/>
        <end position="64"/>
    </location>
</feature>
<gene>
    <name evidence="2" type="ORF">NLJ89_g6220</name>
</gene>
<evidence type="ECO:0000256" key="1">
    <source>
        <dbReference type="SAM" id="MobiDB-lite"/>
    </source>
</evidence>
<dbReference type="AlphaFoldDB" id="A0A9W8JZ64"/>
<evidence type="ECO:0000313" key="2">
    <source>
        <dbReference type="EMBL" id="KAJ3507579.1"/>
    </source>
</evidence>
<feature type="compositionally biased region" description="Low complexity" evidence="1">
    <location>
        <begin position="178"/>
        <end position="189"/>
    </location>
</feature>
<feature type="compositionally biased region" description="Basic and acidic residues" evidence="1">
    <location>
        <begin position="32"/>
        <end position="43"/>
    </location>
</feature>
<organism evidence="2 3">
    <name type="scientific">Agrocybe chaxingu</name>
    <dbReference type="NCBI Taxonomy" id="84603"/>
    <lineage>
        <taxon>Eukaryota</taxon>
        <taxon>Fungi</taxon>
        <taxon>Dikarya</taxon>
        <taxon>Basidiomycota</taxon>
        <taxon>Agaricomycotina</taxon>
        <taxon>Agaricomycetes</taxon>
        <taxon>Agaricomycetidae</taxon>
        <taxon>Agaricales</taxon>
        <taxon>Agaricineae</taxon>
        <taxon>Strophariaceae</taxon>
        <taxon>Agrocybe</taxon>
    </lineage>
</organism>
<feature type="region of interest" description="Disordered" evidence="1">
    <location>
        <begin position="178"/>
        <end position="197"/>
    </location>
</feature>
<proteinExistence type="predicted"/>
<accession>A0A9W8JZ64</accession>
<name>A0A9W8JZ64_9AGAR</name>
<dbReference type="OrthoDB" id="3224221at2759"/>
<protein>
    <submittedName>
        <fullName evidence="2">Uncharacterized protein</fullName>
    </submittedName>
</protein>
<dbReference type="Proteomes" id="UP001148786">
    <property type="component" value="Unassembled WGS sequence"/>
</dbReference>
<feature type="region of interest" description="Disordered" evidence="1">
    <location>
        <begin position="1"/>
        <end position="99"/>
    </location>
</feature>